<dbReference type="KEGG" id="ppai:E1956_45295"/>
<dbReference type="EMBL" id="CP038152">
    <property type="protein sequence ID" value="QBR04326.1"/>
    <property type="molecule type" value="Genomic_DNA"/>
</dbReference>
<dbReference type="InterPro" id="IPR037401">
    <property type="entry name" value="SnoaL-like"/>
</dbReference>
<keyword evidence="3" id="KW-1185">Reference proteome</keyword>
<geneLocation type="plasmid" evidence="2 3">
    <name>unnamed1</name>
</geneLocation>
<evidence type="ECO:0000259" key="1">
    <source>
        <dbReference type="Pfam" id="PF13577"/>
    </source>
</evidence>
<reference evidence="2 3" key="1">
    <citation type="submission" date="2019-03" db="EMBL/GenBank/DDBJ databases">
        <title>Paraburkholderia sp. 7MH5, isolated from subtropical forest soil.</title>
        <authorList>
            <person name="Gao Z.-H."/>
            <person name="Qiu L.-H."/>
        </authorList>
    </citation>
    <scope>NUCLEOTIDE SEQUENCE [LARGE SCALE GENOMIC DNA]</scope>
    <source>
        <strain evidence="2 3">7MH5</strain>
        <plasmid evidence="2 3">unnamed1</plasmid>
    </source>
</reference>
<organism evidence="2 3">
    <name type="scientific">Paraburkholderia pallida</name>
    <dbReference type="NCBI Taxonomy" id="2547399"/>
    <lineage>
        <taxon>Bacteria</taxon>
        <taxon>Pseudomonadati</taxon>
        <taxon>Pseudomonadota</taxon>
        <taxon>Betaproteobacteria</taxon>
        <taxon>Burkholderiales</taxon>
        <taxon>Burkholderiaceae</taxon>
        <taxon>Paraburkholderia</taxon>
    </lineage>
</organism>
<dbReference type="Proteomes" id="UP000295727">
    <property type="component" value="Plasmid unnamed1"/>
</dbReference>
<feature type="domain" description="SnoaL-like" evidence="1">
    <location>
        <begin position="64"/>
        <end position="193"/>
    </location>
</feature>
<evidence type="ECO:0000313" key="2">
    <source>
        <dbReference type="EMBL" id="QBR04326.1"/>
    </source>
</evidence>
<dbReference type="AlphaFoldDB" id="A0A4P7D6D2"/>
<dbReference type="OrthoDB" id="4571298at2"/>
<dbReference type="InterPro" id="IPR032710">
    <property type="entry name" value="NTF2-like_dom_sf"/>
</dbReference>
<accession>A0A4P7D6D2</accession>
<dbReference type="Gene3D" id="3.10.450.50">
    <property type="match status" value="1"/>
</dbReference>
<evidence type="ECO:0000313" key="3">
    <source>
        <dbReference type="Proteomes" id="UP000295727"/>
    </source>
</evidence>
<gene>
    <name evidence="2" type="ORF">E1956_45295</name>
</gene>
<proteinExistence type="predicted"/>
<keyword evidence="2" id="KW-0614">Plasmid</keyword>
<protein>
    <submittedName>
        <fullName evidence="2">Nuclear transport factor 2 family protein</fullName>
    </submittedName>
</protein>
<dbReference type="Pfam" id="PF13577">
    <property type="entry name" value="SnoaL_4"/>
    <property type="match status" value="1"/>
</dbReference>
<name>A0A4P7D6D2_9BURK</name>
<sequence>MATLQTMNSRRSDCTTRMNSLSKLPPLVQLYSINILPTNQTIQHLELIRSTTPKVEVIEMSLPVEEIEEIRQRKAQYCRYLDTKKFDEWENLFIPDASVTFYNVDGSPQYHFSSIAELSSVTRNGFASAQTIHQLHNSEIELKSDTEAHAIWSMEDLQIFPAEGRNPTNTVHGYGFYHDTWKLIDGEWKLAVMELRRIVLDVRQS</sequence>
<dbReference type="SUPFAM" id="SSF54427">
    <property type="entry name" value="NTF2-like"/>
    <property type="match status" value="1"/>
</dbReference>